<organism evidence="2 3">
    <name type="scientific">Echeneis naucrates</name>
    <name type="common">Live sharksucker</name>
    <dbReference type="NCBI Taxonomy" id="173247"/>
    <lineage>
        <taxon>Eukaryota</taxon>
        <taxon>Metazoa</taxon>
        <taxon>Chordata</taxon>
        <taxon>Craniata</taxon>
        <taxon>Vertebrata</taxon>
        <taxon>Euteleostomi</taxon>
        <taxon>Actinopterygii</taxon>
        <taxon>Neopterygii</taxon>
        <taxon>Teleostei</taxon>
        <taxon>Neoteleostei</taxon>
        <taxon>Acanthomorphata</taxon>
        <taxon>Carangaria</taxon>
        <taxon>Carangiformes</taxon>
        <taxon>Echeneidae</taxon>
        <taxon>Echeneis</taxon>
    </lineage>
</organism>
<reference evidence="2" key="2">
    <citation type="submission" date="2025-08" db="UniProtKB">
        <authorList>
            <consortium name="Ensembl"/>
        </authorList>
    </citation>
    <scope>IDENTIFICATION</scope>
</reference>
<dbReference type="Ensembl" id="ENSENLT00000035883.1">
    <property type="protein sequence ID" value="ENSENLP00000034938.1"/>
    <property type="gene ID" value="ENSENLG00000015288.1"/>
</dbReference>
<reference evidence="2" key="1">
    <citation type="submission" date="2021-04" db="EMBL/GenBank/DDBJ databases">
        <authorList>
            <consortium name="Wellcome Sanger Institute Data Sharing"/>
        </authorList>
    </citation>
    <scope>NUCLEOTIDE SEQUENCE [LARGE SCALE GENOMIC DNA]</scope>
</reference>
<protein>
    <submittedName>
        <fullName evidence="2">Uncharacterized protein</fullName>
    </submittedName>
</protein>
<dbReference type="AlphaFoldDB" id="A0A665VTN8"/>
<dbReference type="Proteomes" id="UP000472264">
    <property type="component" value="Chromosome 13"/>
</dbReference>
<dbReference type="PANTHER" id="PTHR37349:SF1">
    <property type="entry name" value="TESTIS-EXPRESSED PROTEIN 12"/>
    <property type="match status" value="1"/>
</dbReference>
<keyword evidence="3" id="KW-1185">Reference proteome</keyword>
<feature type="region of interest" description="Disordered" evidence="1">
    <location>
        <begin position="42"/>
        <end position="64"/>
    </location>
</feature>
<sequence length="124" mass="13542">MNGAPVEGKVNLPAVKKRTVNNNVNKSFSAISLSSLQQIECTPANQDRSPPKKRKLPNEPSTLESGDLFEATAIMTILRAAADAAQMKELEGVLTEARNLESFLKDKKNHLRQTLALISDKLQG</sequence>
<evidence type="ECO:0000313" key="2">
    <source>
        <dbReference type="Ensembl" id="ENSENLP00000034938.1"/>
    </source>
</evidence>
<dbReference type="InterPro" id="IPR029193">
    <property type="entry name" value="TEX12"/>
</dbReference>
<reference evidence="2" key="3">
    <citation type="submission" date="2025-09" db="UniProtKB">
        <authorList>
            <consortium name="Ensembl"/>
        </authorList>
    </citation>
    <scope>IDENTIFICATION</scope>
</reference>
<dbReference type="InParanoid" id="A0A665VTN8"/>
<dbReference type="OMA" id="TSQEMDC"/>
<name>A0A665VTN8_ECHNA</name>
<dbReference type="PANTHER" id="PTHR37349">
    <property type="entry name" value="TESTIS-EXPRESSED PROTEIN 12"/>
    <property type="match status" value="1"/>
</dbReference>
<proteinExistence type="predicted"/>
<accession>A0A665VTN8</accession>
<evidence type="ECO:0000313" key="3">
    <source>
        <dbReference type="Proteomes" id="UP000472264"/>
    </source>
</evidence>
<evidence type="ECO:0000256" key="1">
    <source>
        <dbReference type="SAM" id="MobiDB-lite"/>
    </source>
</evidence>